<dbReference type="InterPro" id="IPR052343">
    <property type="entry name" value="Retrotransposon-Effector_Assoc"/>
</dbReference>
<comment type="caution">
    <text evidence="3">The sequence shown here is derived from an EMBL/GenBank/DDBJ whole genome shotgun (WGS) entry which is preliminary data.</text>
</comment>
<feature type="domain" description="Reverse transcriptase zinc-binding" evidence="2">
    <location>
        <begin position="880"/>
        <end position="946"/>
    </location>
</feature>
<name>A0ABQ4WNA4_9ASTR</name>
<gene>
    <name evidence="3" type="ORF">Tco_0627680</name>
</gene>
<feature type="region of interest" description="Disordered" evidence="1">
    <location>
        <begin position="477"/>
        <end position="500"/>
    </location>
</feature>
<reference evidence="3" key="1">
    <citation type="journal article" date="2022" name="Int. J. Mol. Sci.">
        <title>Draft Genome of Tanacetum Coccineum: Genomic Comparison of Closely Related Tanacetum-Family Plants.</title>
        <authorList>
            <person name="Yamashiro T."/>
            <person name="Shiraishi A."/>
            <person name="Nakayama K."/>
            <person name="Satake H."/>
        </authorList>
    </citation>
    <scope>NUCLEOTIDE SEQUENCE</scope>
</reference>
<reference evidence="3" key="2">
    <citation type="submission" date="2022-01" db="EMBL/GenBank/DDBJ databases">
        <authorList>
            <person name="Yamashiro T."/>
            <person name="Shiraishi A."/>
            <person name="Satake H."/>
            <person name="Nakayama K."/>
        </authorList>
    </citation>
    <scope>NUCLEOTIDE SEQUENCE</scope>
</reference>
<organism evidence="3 4">
    <name type="scientific">Tanacetum coccineum</name>
    <dbReference type="NCBI Taxonomy" id="301880"/>
    <lineage>
        <taxon>Eukaryota</taxon>
        <taxon>Viridiplantae</taxon>
        <taxon>Streptophyta</taxon>
        <taxon>Embryophyta</taxon>
        <taxon>Tracheophyta</taxon>
        <taxon>Spermatophyta</taxon>
        <taxon>Magnoliopsida</taxon>
        <taxon>eudicotyledons</taxon>
        <taxon>Gunneridae</taxon>
        <taxon>Pentapetalae</taxon>
        <taxon>asterids</taxon>
        <taxon>campanulids</taxon>
        <taxon>Asterales</taxon>
        <taxon>Asteraceae</taxon>
        <taxon>Asteroideae</taxon>
        <taxon>Anthemideae</taxon>
        <taxon>Anthemidinae</taxon>
        <taxon>Tanacetum</taxon>
    </lineage>
</organism>
<proteinExistence type="predicted"/>
<feature type="compositionally biased region" description="Basic residues" evidence="1">
    <location>
        <begin position="484"/>
        <end position="500"/>
    </location>
</feature>
<evidence type="ECO:0000313" key="4">
    <source>
        <dbReference type="Proteomes" id="UP001151760"/>
    </source>
</evidence>
<feature type="region of interest" description="Disordered" evidence="1">
    <location>
        <begin position="414"/>
        <end position="444"/>
    </location>
</feature>
<feature type="compositionally biased region" description="Acidic residues" evidence="1">
    <location>
        <begin position="275"/>
        <end position="291"/>
    </location>
</feature>
<keyword evidence="3" id="KW-0808">Transferase</keyword>
<dbReference type="EMBL" id="BQNB010008789">
    <property type="protein sequence ID" value="GJS54318.1"/>
    <property type="molecule type" value="Genomic_DNA"/>
</dbReference>
<evidence type="ECO:0000313" key="3">
    <source>
        <dbReference type="EMBL" id="GJS54318.1"/>
    </source>
</evidence>
<keyword evidence="3" id="KW-0695">RNA-directed DNA polymerase</keyword>
<feature type="region of interest" description="Disordered" evidence="1">
    <location>
        <begin position="242"/>
        <end position="317"/>
    </location>
</feature>
<dbReference type="GO" id="GO:0003964">
    <property type="term" value="F:RNA-directed DNA polymerase activity"/>
    <property type="evidence" value="ECO:0007669"/>
    <property type="project" value="UniProtKB-KW"/>
</dbReference>
<evidence type="ECO:0000259" key="2">
    <source>
        <dbReference type="Pfam" id="PF13966"/>
    </source>
</evidence>
<sequence>MGNETLIVPHLGELRSCCQKEGRIISNVHRLLRIKQADGTCDQVFISSSTGKRIFQRRHSELGMVITSSKLRHLVVEHTGGKNKKEHEGYLKLKIHKRIKPTRDLEFECSGVCSKDLEALLVWDQLLSDYDCEIRYHPGKANVVVDALSRKERIKPLRVRVLVMTIGLDLPKQILNAQTKQEEIENLKNEDVGGWIHDCQHSFRIEGGVRCIEIEENAVNSELMRRSVEGAISEYVSKVGGVEDKMDGNNMQIDNGVREDGEDDEESNSEGSEGSSDEEGEYEDEGSEDEENRGNRSDMNFGNRNGGEDDGSRYSGKIKVGDTFEVDLGNSKEMAVDHAKDMYGECNATNQIVSPRKEGPTEELINNGYENNQKVVNKKVLQKENESGLNLDHDVGQSDGLVIEKENGLYGSVSTRPIGKKSNKNNRMSKIMDGNIDDKKHSYKGKSCEDNKMTEVLLHEGGFDGAEIEKNFNQGKSNVDNVGTKKKVGRRSVKKATKVARKTRVKGLGENKKGIFDAYKEYHEVESESIAMRWELDAEKRALNDVERETWMEARKRMNNKCNLRGLMVNGMWCEDPKRKGSVGCYSGLWGDKAPSPDGFNFKFIRKMWEIIKPDLMGAISWFWEKMEISKGCNTSFVTIIPKVVDHIGLGDYRPISLIGCYYKIIAKMLAERVKRVVGDVVDKEQNAFIKGRFILDGVLIANETIKFLRKTKEKGSTSMSILVNGSPSEEFELERGVRQGDPLSPFLFILAAKGLNSIVNEVVTNVKWWWRFREEGNGLWVRVIKSIHGDDRGLGGNNLMGGGESSVWHNIVKVGEELDGLGLEFSSSFVGVLGDGRDIRFWVDRDMWRWVQVEDGVFKVKELTRLVEEKILHVESGGQETISNKLVPKKVNIFVWRARKGRLSVRVELDRRGINLDSVLCPSCNNVVESCAHSLVTCDLAMSMWEKVFSWWKLRIVNSFSIDEFFSSLGNVNVPGTLARVWQAVIWTFGHLIWKERNAHLFDNKISSTNKIMQDIQLKIFEWIVRRSKKYKEFD</sequence>
<dbReference type="Proteomes" id="UP001151760">
    <property type="component" value="Unassembled WGS sequence"/>
</dbReference>
<keyword evidence="3" id="KW-0548">Nucleotidyltransferase</keyword>
<dbReference type="PANTHER" id="PTHR46890">
    <property type="entry name" value="NON-LTR RETROLELEMENT REVERSE TRANSCRIPTASE-LIKE PROTEIN-RELATED"/>
    <property type="match status" value="1"/>
</dbReference>
<dbReference type="Pfam" id="PF13966">
    <property type="entry name" value="zf-RVT"/>
    <property type="match status" value="1"/>
</dbReference>
<dbReference type="InterPro" id="IPR026960">
    <property type="entry name" value="RVT-Znf"/>
</dbReference>
<keyword evidence="4" id="KW-1185">Reference proteome</keyword>
<protein>
    <submittedName>
        <fullName evidence="3">Reverse transcriptase domain, reverse transcriptase zinc-binding domain protein</fullName>
    </submittedName>
</protein>
<dbReference type="PANTHER" id="PTHR46890:SF50">
    <property type="entry name" value="RNA-DIRECTED DNA POLYMERASE, EUKARYOTA, REVERSE TRANSCRIPTASE ZINC-BINDING DOMAIN PROTEIN-RELATED"/>
    <property type="match status" value="1"/>
</dbReference>
<evidence type="ECO:0000256" key="1">
    <source>
        <dbReference type="SAM" id="MobiDB-lite"/>
    </source>
</evidence>
<accession>A0ABQ4WNA4</accession>